<dbReference type="CDD" id="cd07971">
    <property type="entry name" value="OBF_DNA_ligase_LigD"/>
    <property type="match status" value="1"/>
</dbReference>
<keyword evidence="9" id="KW-0227">DNA damage</keyword>
<comment type="cofactor">
    <cofactor evidence="1">
        <name>Mn(2+)</name>
        <dbReference type="ChEBI" id="CHEBI:29035"/>
    </cofactor>
</comment>
<dbReference type="AlphaFoldDB" id="A0A7X6HES4"/>
<dbReference type="EMBL" id="JAAZSQ010000016">
    <property type="protein sequence ID" value="NKX55813.1"/>
    <property type="molecule type" value="Genomic_DNA"/>
</dbReference>
<dbReference type="Gene3D" id="3.30.470.30">
    <property type="entry name" value="DNA ligase/mRNA capping enzyme"/>
    <property type="match status" value="1"/>
</dbReference>
<dbReference type="CDD" id="cd04863">
    <property type="entry name" value="MtLigD_Pol_like"/>
    <property type="match status" value="1"/>
</dbReference>
<dbReference type="EC" id="6.5.1.1" evidence="2"/>
<evidence type="ECO:0000256" key="15">
    <source>
        <dbReference type="ARBA" id="ARBA00023172"/>
    </source>
</evidence>
<dbReference type="Gene3D" id="3.30.1490.70">
    <property type="match status" value="1"/>
</dbReference>
<dbReference type="Pfam" id="PF13298">
    <property type="entry name" value="LigD_N"/>
    <property type="match status" value="1"/>
</dbReference>
<comment type="caution">
    <text evidence="25">The sequence shown here is derived from an EMBL/GenBank/DDBJ whole genome shotgun (WGS) entry which is preliminary data.</text>
</comment>
<keyword evidence="17" id="KW-0464">Manganese</keyword>
<dbReference type="GO" id="GO:0003677">
    <property type="term" value="F:DNA binding"/>
    <property type="evidence" value="ECO:0007669"/>
    <property type="project" value="UniProtKB-KW"/>
</dbReference>
<dbReference type="InterPro" id="IPR014145">
    <property type="entry name" value="LigD_pol_dom"/>
</dbReference>
<dbReference type="GO" id="GO:0004527">
    <property type="term" value="F:exonuclease activity"/>
    <property type="evidence" value="ECO:0007669"/>
    <property type="project" value="UniProtKB-KW"/>
</dbReference>
<evidence type="ECO:0000313" key="26">
    <source>
        <dbReference type="Proteomes" id="UP000544090"/>
    </source>
</evidence>
<dbReference type="InterPro" id="IPR033649">
    <property type="entry name" value="MtLigD_Pol-like"/>
</dbReference>
<dbReference type="PANTHER" id="PTHR42705:SF2">
    <property type="entry name" value="BIFUNCTIONAL NON-HOMOLOGOUS END JOINING PROTEIN LIGD"/>
    <property type="match status" value="1"/>
</dbReference>
<dbReference type="Gene3D" id="3.90.920.10">
    <property type="entry name" value="DNA primase, PRIM domain"/>
    <property type="match status" value="1"/>
</dbReference>
<keyword evidence="10" id="KW-0378">Hydrolase</keyword>
<dbReference type="GO" id="GO:0005524">
    <property type="term" value="F:ATP binding"/>
    <property type="evidence" value="ECO:0007669"/>
    <property type="project" value="UniProtKB-KW"/>
</dbReference>
<accession>A0A7X6HES4</accession>
<keyword evidence="5" id="KW-0548">Nucleotidyltransferase</keyword>
<evidence type="ECO:0000256" key="6">
    <source>
        <dbReference type="ARBA" id="ARBA00022722"/>
    </source>
</evidence>
<evidence type="ECO:0000256" key="23">
    <source>
        <dbReference type="SAM" id="MobiDB-lite"/>
    </source>
</evidence>
<keyword evidence="12" id="KW-0067">ATP-binding</keyword>
<dbReference type="InterPro" id="IPR012309">
    <property type="entry name" value="DNA_ligase_ATP-dep_C"/>
</dbReference>
<dbReference type="Pfam" id="PF01068">
    <property type="entry name" value="DNA_ligase_A_M"/>
    <property type="match status" value="1"/>
</dbReference>
<evidence type="ECO:0000256" key="20">
    <source>
        <dbReference type="ARBA" id="ARBA00034003"/>
    </source>
</evidence>
<dbReference type="GO" id="GO:0003910">
    <property type="term" value="F:DNA ligase (ATP) activity"/>
    <property type="evidence" value="ECO:0007669"/>
    <property type="project" value="UniProtKB-EC"/>
</dbReference>
<evidence type="ECO:0000256" key="8">
    <source>
        <dbReference type="ARBA" id="ARBA00022741"/>
    </source>
</evidence>
<dbReference type="GO" id="GO:0003887">
    <property type="term" value="F:DNA-directed DNA polymerase activity"/>
    <property type="evidence" value="ECO:0007669"/>
    <property type="project" value="UniProtKB-KW"/>
</dbReference>
<keyword evidence="8" id="KW-0547">Nucleotide-binding</keyword>
<dbReference type="PANTHER" id="PTHR42705">
    <property type="entry name" value="BIFUNCTIONAL NON-HOMOLOGOUS END JOINING PROTEIN LIGD"/>
    <property type="match status" value="1"/>
</dbReference>
<gene>
    <name evidence="25" type="ORF">HGG74_14960</name>
</gene>
<dbReference type="RefSeq" id="WP_168487610.1">
    <property type="nucleotide sequence ID" value="NZ_JAAZSQ010000016.1"/>
</dbReference>
<keyword evidence="16" id="KW-0234">DNA repair</keyword>
<evidence type="ECO:0000256" key="14">
    <source>
        <dbReference type="ARBA" id="ARBA00023125"/>
    </source>
</evidence>
<dbReference type="Pfam" id="PF04679">
    <property type="entry name" value="DNA_ligase_A_C"/>
    <property type="match status" value="1"/>
</dbReference>
<evidence type="ECO:0000256" key="5">
    <source>
        <dbReference type="ARBA" id="ARBA00022695"/>
    </source>
</evidence>
<dbReference type="NCBIfam" id="NF007210">
    <property type="entry name" value="PRK09632.1"/>
    <property type="match status" value="1"/>
</dbReference>
<keyword evidence="7" id="KW-0479">Metal-binding</keyword>
<organism evidence="25 26">
    <name type="scientific">Arthrobacter mobilis</name>
    <dbReference type="NCBI Taxonomy" id="2724944"/>
    <lineage>
        <taxon>Bacteria</taxon>
        <taxon>Bacillati</taxon>
        <taxon>Actinomycetota</taxon>
        <taxon>Actinomycetes</taxon>
        <taxon>Micrococcales</taxon>
        <taxon>Micrococcaceae</taxon>
        <taxon>Arthrobacter</taxon>
    </lineage>
</organism>
<keyword evidence="13" id="KW-0239">DNA-directed DNA polymerase</keyword>
<name>A0A7X6HES4_9MICC</name>
<evidence type="ECO:0000256" key="22">
    <source>
        <dbReference type="ARBA" id="ARBA00049990"/>
    </source>
</evidence>
<evidence type="ECO:0000256" key="19">
    <source>
        <dbReference type="ARBA" id="ARBA00029943"/>
    </source>
</evidence>
<dbReference type="GO" id="GO:0006281">
    <property type="term" value="P:DNA repair"/>
    <property type="evidence" value="ECO:0007669"/>
    <property type="project" value="UniProtKB-KW"/>
</dbReference>
<dbReference type="SUPFAM" id="SSF56091">
    <property type="entry name" value="DNA ligase/mRNA capping enzyme, catalytic domain"/>
    <property type="match status" value="1"/>
</dbReference>
<dbReference type="GO" id="GO:0046872">
    <property type="term" value="F:metal ion binding"/>
    <property type="evidence" value="ECO:0007669"/>
    <property type="project" value="UniProtKB-KW"/>
</dbReference>
<evidence type="ECO:0000256" key="21">
    <source>
        <dbReference type="ARBA" id="ARBA00049981"/>
    </source>
</evidence>
<dbReference type="SUPFAM" id="SSF50249">
    <property type="entry name" value="Nucleic acid-binding proteins"/>
    <property type="match status" value="1"/>
</dbReference>
<evidence type="ECO:0000256" key="4">
    <source>
        <dbReference type="ARBA" id="ARBA00022679"/>
    </source>
</evidence>
<evidence type="ECO:0000256" key="9">
    <source>
        <dbReference type="ARBA" id="ARBA00022763"/>
    </source>
</evidence>
<protein>
    <recommendedName>
        <fullName evidence="2">DNA ligase (ATP)</fullName>
        <ecNumber evidence="2">6.5.1.1</ecNumber>
    </recommendedName>
    <alternativeName>
        <fullName evidence="19">NHEJ DNA polymerase</fullName>
    </alternativeName>
</protein>
<dbReference type="GO" id="GO:0006310">
    <property type="term" value="P:DNA recombination"/>
    <property type="evidence" value="ECO:0007669"/>
    <property type="project" value="UniProtKB-KW"/>
</dbReference>
<evidence type="ECO:0000256" key="16">
    <source>
        <dbReference type="ARBA" id="ARBA00023204"/>
    </source>
</evidence>
<evidence type="ECO:0000256" key="2">
    <source>
        <dbReference type="ARBA" id="ARBA00012727"/>
    </source>
</evidence>
<evidence type="ECO:0000256" key="1">
    <source>
        <dbReference type="ARBA" id="ARBA00001936"/>
    </source>
</evidence>
<keyword evidence="11" id="KW-0269">Exonuclease</keyword>
<comment type="catalytic activity">
    <reaction evidence="20">
        <text>ATP + (deoxyribonucleotide)n-3'-hydroxyl + 5'-phospho-(deoxyribonucleotide)m = (deoxyribonucleotide)n+m + AMP + diphosphate.</text>
        <dbReference type="EC" id="6.5.1.1"/>
    </reaction>
</comment>
<dbReference type="InterPro" id="IPR012340">
    <property type="entry name" value="NA-bd_OB-fold"/>
</dbReference>
<keyword evidence="4" id="KW-0808">Transferase</keyword>
<feature type="domain" description="ATP-dependent DNA ligase family profile" evidence="24">
    <location>
        <begin position="605"/>
        <end position="728"/>
    </location>
</feature>
<dbReference type="Pfam" id="PF21686">
    <property type="entry name" value="LigD_Prim-Pol"/>
    <property type="match status" value="1"/>
</dbReference>
<evidence type="ECO:0000256" key="12">
    <source>
        <dbReference type="ARBA" id="ARBA00022840"/>
    </source>
</evidence>
<evidence type="ECO:0000256" key="3">
    <source>
        <dbReference type="ARBA" id="ARBA00022598"/>
    </source>
</evidence>
<evidence type="ECO:0000313" key="25">
    <source>
        <dbReference type="EMBL" id="NKX55813.1"/>
    </source>
</evidence>
<dbReference type="InterPro" id="IPR014146">
    <property type="entry name" value="LigD_ligase_dom"/>
</dbReference>
<sequence length="819" mass="89618">MCPRAHEQLVKVAGRRLKVSNLDKVMYPETGTTKADVLHYLATVAPVLIPQAAWRPATRKRWVDGVGTAAKPARPFFRKDLEDSAPDWVPRADIRHKEHVNTYPLVNDPAVLAWLGQMAALEIHVPQWRFGPDLAPRNPDRLVLDLDPGEGAGLRECVQVALLCREVLHGMDLDAVPVTSGSKGIHLYAPLDGRHTAGQVTEVAHELARALEADHPDLVVSDMKKALRTGKVLVDWSQNNGSKTTVCPYSLRGRPHPNVAAPRTWEELGDPGLAQLDYREVMERVAAGIDPIAAQGWHGAGTEAGRPVPGRDRLARYRSMRDQAKTPEPVPAEGAGSASADNGQPAFVIQEHHARRLHWDFRLEHDGVLVSWAVPKGPPLDPEENRLAVLTEDHPLEYASFEGTIPKGEYGAGNVKIWDSGTYELEKWRQGKEVIAVLHGRDGGGLGSVPRRYALINTPGMGETGKNWLIHLMKDQPDGRAPAAEHGPEHRPGQRSRRPLLPDAAPMLATAGSLADLDPEEAWAYEMKWDGVRALAVVEDGAVRLVTRKRLDRTGTYPELQELGGLVDGPAVLDGEIVALAPGGRPDFGLLQNRMNLTDEAEVRAAARTTPVYLILFDALHAGGKSLLRSPYTVRRQALFDVARPGRHVQLPEAFTGPPRQALEASARLGLEGIIAKKQSGVYLSGRRTRSWIKIKNQTHQEVVVIGWRHGAGNRAGGIGSLLLAVHEDGRLVYAGRVGTGFTRADLDDAATRLAPLARKTPAAEGIPAPDREDAEWVSPRLVGEVRHAGRTAEGRLRQPVWRGWRPDKDPDEVVWEGS</sequence>
<comment type="similarity">
    <text evidence="21">In the C-terminal section; belongs to the ATP-dependent DNA ligase family.</text>
</comment>
<evidence type="ECO:0000256" key="10">
    <source>
        <dbReference type="ARBA" id="ARBA00022801"/>
    </source>
</evidence>
<keyword evidence="3 25" id="KW-0436">Ligase</keyword>
<dbReference type="InterPro" id="IPR052171">
    <property type="entry name" value="NHEJ_LigD"/>
</dbReference>
<dbReference type="NCBIfam" id="TIGR02779">
    <property type="entry name" value="NHEJ_ligase_lig"/>
    <property type="match status" value="1"/>
</dbReference>
<keyword evidence="18" id="KW-0511">Multifunctional enzyme</keyword>
<dbReference type="Proteomes" id="UP000544090">
    <property type="component" value="Unassembled WGS sequence"/>
</dbReference>
<evidence type="ECO:0000259" key="24">
    <source>
        <dbReference type="PROSITE" id="PS50160"/>
    </source>
</evidence>
<evidence type="ECO:0000256" key="17">
    <source>
        <dbReference type="ARBA" id="ARBA00023211"/>
    </source>
</evidence>
<evidence type="ECO:0000256" key="18">
    <source>
        <dbReference type="ARBA" id="ARBA00023268"/>
    </source>
</evidence>
<dbReference type="Gene3D" id="2.40.50.140">
    <property type="entry name" value="Nucleic acid-binding proteins"/>
    <property type="match status" value="1"/>
</dbReference>
<keyword evidence="6" id="KW-0540">Nuclease</keyword>
<comment type="similarity">
    <text evidence="22">In the N-terminal section; belongs to the LigD polymerase family.</text>
</comment>
<keyword evidence="15" id="KW-0233">DNA recombination</keyword>
<reference evidence="25 26" key="1">
    <citation type="submission" date="2020-04" db="EMBL/GenBank/DDBJ databases">
        <title>Arthrobacter sp. nov.</title>
        <authorList>
            <person name="Liu S."/>
        </authorList>
    </citation>
    <scope>NUCLEOTIDE SEQUENCE [LARGE SCALE GENOMIC DNA]</scope>
    <source>
        <strain evidence="25 26">E918</strain>
    </source>
</reference>
<dbReference type="NCBIfam" id="TIGR02778">
    <property type="entry name" value="ligD_pol"/>
    <property type="match status" value="1"/>
</dbReference>
<proteinExistence type="inferred from homology"/>
<dbReference type="PROSITE" id="PS50160">
    <property type="entry name" value="DNA_LIGASE_A3"/>
    <property type="match status" value="1"/>
</dbReference>
<keyword evidence="26" id="KW-1185">Reference proteome</keyword>
<keyword evidence="14" id="KW-0238">DNA-binding</keyword>
<dbReference type="InterPro" id="IPR014144">
    <property type="entry name" value="LigD_PE_domain"/>
</dbReference>
<evidence type="ECO:0000256" key="7">
    <source>
        <dbReference type="ARBA" id="ARBA00022723"/>
    </source>
</evidence>
<evidence type="ECO:0000256" key="13">
    <source>
        <dbReference type="ARBA" id="ARBA00022932"/>
    </source>
</evidence>
<dbReference type="NCBIfam" id="TIGR02777">
    <property type="entry name" value="LigD_PE_dom"/>
    <property type="match status" value="1"/>
</dbReference>
<feature type="region of interest" description="Disordered" evidence="23">
    <location>
        <begin position="477"/>
        <end position="500"/>
    </location>
</feature>
<dbReference type="InterPro" id="IPR012310">
    <property type="entry name" value="DNA_ligase_ATP-dep_cent"/>
</dbReference>
<dbReference type="CDD" id="cd07906">
    <property type="entry name" value="Adenylation_DNA_ligase_LigD_LigC"/>
    <property type="match status" value="1"/>
</dbReference>
<feature type="region of interest" description="Disordered" evidence="23">
    <location>
        <begin position="322"/>
        <end position="342"/>
    </location>
</feature>
<evidence type="ECO:0000256" key="11">
    <source>
        <dbReference type="ARBA" id="ARBA00022839"/>
    </source>
</evidence>